<evidence type="ECO:0000256" key="8">
    <source>
        <dbReference type="ARBA" id="ARBA00023157"/>
    </source>
</evidence>
<dbReference type="PROSITE" id="PS51352">
    <property type="entry name" value="THIOREDOXIN_2"/>
    <property type="match status" value="1"/>
</dbReference>
<name>A0A0T6ASX4_9SCAR</name>
<keyword evidence="15" id="KW-1185">Reference proteome</keyword>
<dbReference type="EC" id="5.3.4.1" evidence="4"/>
<dbReference type="Gene3D" id="3.40.30.10">
    <property type="entry name" value="Glutaredoxin"/>
    <property type="match status" value="1"/>
</dbReference>
<evidence type="ECO:0000256" key="11">
    <source>
        <dbReference type="RuleBase" id="RU004208"/>
    </source>
</evidence>
<gene>
    <name evidence="14" type="ORF">AMK59_7770</name>
</gene>
<protein>
    <recommendedName>
        <fullName evidence="4">protein disulfide-isomerase</fullName>
        <ecNumber evidence="4">5.3.4.1</ecNumber>
    </recommendedName>
</protein>
<dbReference type="EMBL" id="LJIG01022901">
    <property type="protein sequence ID" value="KRT78154.1"/>
    <property type="molecule type" value="Genomic_DNA"/>
</dbReference>
<dbReference type="PROSITE" id="PS00194">
    <property type="entry name" value="THIOREDOXIN_1"/>
    <property type="match status" value="1"/>
</dbReference>
<dbReference type="GO" id="GO:0005788">
    <property type="term" value="C:endoplasmic reticulum lumen"/>
    <property type="evidence" value="ECO:0007669"/>
    <property type="project" value="UniProtKB-SubCell"/>
</dbReference>
<proteinExistence type="inferred from homology"/>
<dbReference type="OrthoDB" id="427280at2759"/>
<keyword evidence="7" id="KW-0256">Endoplasmic reticulum</keyword>
<evidence type="ECO:0000256" key="4">
    <source>
        <dbReference type="ARBA" id="ARBA00012723"/>
    </source>
</evidence>
<dbReference type="FunFam" id="3.40.30.10:FF:000023">
    <property type="entry name" value="Protein disulfide-isomerase"/>
    <property type="match status" value="1"/>
</dbReference>
<dbReference type="InterPro" id="IPR036249">
    <property type="entry name" value="Thioredoxin-like_sf"/>
</dbReference>
<evidence type="ECO:0000256" key="9">
    <source>
        <dbReference type="ARBA" id="ARBA00023235"/>
    </source>
</evidence>
<dbReference type="GO" id="GO:0006457">
    <property type="term" value="P:protein folding"/>
    <property type="evidence" value="ECO:0007669"/>
    <property type="project" value="TreeGrafter"/>
</dbReference>
<reference evidence="14 15" key="1">
    <citation type="submission" date="2015-09" db="EMBL/GenBank/DDBJ databases">
        <title>Draft genome of the scarab beetle Oryctes borbonicus.</title>
        <authorList>
            <person name="Meyer J.M."/>
            <person name="Markov G.V."/>
            <person name="Baskaran P."/>
            <person name="Herrmann M."/>
            <person name="Sommer R.J."/>
            <person name="Roedelsperger C."/>
        </authorList>
    </citation>
    <scope>NUCLEOTIDE SEQUENCE [LARGE SCALE GENOMIC DNA]</scope>
    <source>
        <strain evidence="14">OB123</strain>
        <tissue evidence="14">Whole animal</tissue>
    </source>
</reference>
<sequence>MKFLSVIFLVYALNNAGADDIKLDEGVLVLTADNFKTAIADNEFVLVEFYAPWCGHCKALAPEYAKAAQQLAEKESSIKLAKVDATEEQDLAEQHGVKGYPTLKFF</sequence>
<dbReference type="PANTHER" id="PTHR18929">
    <property type="entry name" value="PROTEIN DISULFIDE ISOMERASE"/>
    <property type="match status" value="1"/>
</dbReference>
<keyword evidence="10" id="KW-0676">Redox-active center</keyword>
<dbReference type="NCBIfam" id="TIGR01126">
    <property type="entry name" value="pdi_dom"/>
    <property type="match status" value="1"/>
</dbReference>
<dbReference type="GO" id="GO:0003756">
    <property type="term" value="F:protein disulfide isomerase activity"/>
    <property type="evidence" value="ECO:0007669"/>
    <property type="project" value="UniProtKB-EC"/>
</dbReference>
<evidence type="ECO:0000256" key="1">
    <source>
        <dbReference type="ARBA" id="ARBA00001182"/>
    </source>
</evidence>
<evidence type="ECO:0000256" key="7">
    <source>
        <dbReference type="ARBA" id="ARBA00022824"/>
    </source>
</evidence>
<evidence type="ECO:0000256" key="10">
    <source>
        <dbReference type="ARBA" id="ARBA00023284"/>
    </source>
</evidence>
<keyword evidence="9" id="KW-0413">Isomerase</keyword>
<dbReference type="InterPro" id="IPR005788">
    <property type="entry name" value="PDI_thioredoxin-like_dom"/>
</dbReference>
<dbReference type="CDD" id="cd02961">
    <property type="entry name" value="PDI_a_family"/>
    <property type="match status" value="1"/>
</dbReference>
<accession>A0A0T6ASX4</accession>
<dbReference type="PRINTS" id="PR00421">
    <property type="entry name" value="THIOREDOXIN"/>
</dbReference>
<comment type="subcellular location">
    <subcellularLocation>
        <location evidence="2">Endoplasmic reticulum lumen</location>
    </subcellularLocation>
</comment>
<dbReference type="Proteomes" id="UP000051574">
    <property type="component" value="Unassembled WGS sequence"/>
</dbReference>
<dbReference type="PANTHER" id="PTHR18929:SF240">
    <property type="entry name" value="PROTEIN DISULFIDE-ISOMERASE"/>
    <property type="match status" value="1"/>
</dbReference>
<keyword evidence="5 12" id="KW-0732">Signal</keyword>
<comment type="similarity">
    <text evidence="3 11">Belongs to the protein disulfide isomerase family.</text>
</comment>
<keyword evidence="8" id="KW-1015">Disulfide bond</keyword>
<feature type="chain" id="PRO_5006668111" description="protein disulfide-isomerase" evidence="12">
    <location>
        <begin position="19"/>
        <end position="106"/>
    </location>
</feature>
<evidence type="ECO:0000256" key="5">
    <source>
        <dbReference type="ARBA" id="ARBA00022729"/>
    </source>
</evidence>
<feature type="domain" description="Thioredoxin" evidence="13">
    <location>
        <begin position="12"/>
        <end position="106"/>
    </location>
</feature>
<evidence type="ECO:0000256" key="2">
    <source>
        <dbReference type="ARBA" id="ARBA00004319"/>
    </source>
</evidence>
<feature type="non-terminal residue" evidence="14">
    <location>
        <position position="106"/>
    </location>
</feature>
<dbReference type="InterPro" id="IPR017937">
    <property type="entry name" value="Thioredoxin_CS"/>
</dbReference>
<comment type="caution">
    <text evidence="14">The sequence shown here is derived from an EMBL/GenBank/DDBJ whole genome shotgun (WGS) entry which is preliminary data.</text>
</comment>
<dbReference type="InterPro" id="IPR013766">
    <property type="entry name" value="Thioredoxin_domain"/>
</dbReference>
<evidence type="ECO:0000256" key="3">
    <source>
        <dbReference type="ARBA" id="ARBA00006347"/>
    </source>
</evidence>
<dbReference type="AlphaFoldDB" id="A0A0T6ASX4"/>
<evidence type="ECO:0000259" key="13">
    <source>
        <dbReference type="PROSITE" id="PS51352"/>
    </source>
</evidence>
<evidence type="ECO:0000256" key="12">
    <source>
        <dbReference type="SAM" id="SignalP"/>
    </source>
</evidence>
<organism evidence="14 15">
    <name type="scientific">Oryctes borbonicus</name>
    <dbReference type="NCBI Taxonomy" id="1629725"/>
    <lineage>
        <taxon>Eukaryota</taxon>
        <taxon>Metazoa</taxon>
        <taxon>Ecdysozoa</taxon>
        <taxon>Arthropoda</taxon>
        <taxon>Hexapoda</taxon>
        <taxon>Insecta</taxon>
        <taxon>Pterygota</taxon>
        <taxon>Neoptera</taxon>
        <taxon>Endopterygota</taxon>
        <taxon>Coleoptera</taxon>
        <taxon>Polyphaga</taxon>
        <taxon>Scarabaeiformia</taxon>
        <taxon>Scarabaeidae</taxon>
        <taxon>Dynastinae</taxon>
        <taxon>Oryctes</taxon>
    </lineage>
</organism>
<dbReference type="SUPFAM" id="SSF52833">
    <property type="entry name" value="Thioredoxin-like"/>
    <property type="match status" value="1"/>
</dbReference>
<comment type="catalytic activity">
    <reaction evidence="1">
        <text>Catalyzes the rearrangement of -S-S- bonds in proteins.</text>
        <dbReference type="EC" id="5.3.4.1"/>
    </reaction>
</comment>
<evidence type="ECO:0000313" key="14">
    <source>
        <dbReference type="EMBL" id="KRT78154.1"/>
    </source>
</evidence>
<dbReference type="Pfam" id="PF00085">
    <property type="entry name" value="Thioredoxin"/>
    <property type="match status" value="1"/>
</dbReference>
<keyword evidence="6" id="KW-0677">Repeat</keyword>
<dbReference type="GO" id="GO:0034976">
    <property type="term" value="P:response to endoplasmic reticulum stress"/>
    <property type="evidence" value="ECO:0007669"/>
    <property type="project" value="TreeGrafter"/>
</dbReference>
<evidence type="ECO:0000313" key="15">
    <source>
        <dbReference type="Proteomes" id="UP000051574"/>
    </source>
</evidence>
<feature type="signal peptide" evidence="12">
    <location>
        <begin position="1"/>
        <end position="18"/>
    </location>
</feature>
<evidence type="ECO:0000256" key="6">
    <source>
        <dbReference type="ARBA" id="ARBA00022737"/>
    </source>
</evidence>